<keyword evidence="3" id="KW-1185">Reference proteome</keyword>
<reference evidence="2" key="1">
    <citation type="submission" date="2022-07" db="EMBL/GenBank/DDBJ databases">
        <title>Phylogenomic reconstructions and comparative analyses of Kickxellomycotina fungi.</title>
        <authorList>
            <person name="Reynolds N.K."/>
            <person name="Stajich J.E."/>
            <person name="Barry K."/>
            <person name="Grigoriev I.V."/>
            <person name="Crous P."/>
            <person name="Smith M.E."/>
        </authorList>
    </citation>
    <scope>NUCLEOTIDE SEQUENCE</scope>
    <source>
        <strain evidence="2">RSA 1196</strain>
    </source>
</reference>
<keyword evidence="1" id="KW-1133">Transmembrane helix</keyword>
<dbReference type="PANTHER" id="PTHR28254">
    <property type="entry name" value="CYTOCHROME B-C1 COMPLEX SUBUNIT 10"/>
    <property type="match status" value="1"/>
</dbReference>
<accession>A0A9W8AQC0</accession>
<dbReference type="GO" id="GO:0005739">
    <property type="term" value="C:mitochondrion"/>
    <property type="evidence" value="ECO:0007669"/>
    <property type="project" value="GOC"/>
</dbReference>
<dbReference type="OrthoDB" id="2391627at2759"/>
<feature type="transmembrane region" description="Helical" evidence="1">
    <location>
        <begin position="20"/>
        <end position="44"/>
    </location>
</feature>
<sequence>MIAPRVRLQSAFHVGALSKGTLMAVAKSGAFWGVAGGLGVLYFVEKVPFIQKDIFSPLPVIGRFWPVPEEE</sequence>
<evidence type="ECO:0000313" key="3">
    <source>
        <dbReference type="Proteomes" id="UP001150925"/>
    </source>
</evidence>
<dbReference type="GO" id="GO:0006122">
    <property type="term" value="P:mitochondrial electron transport, ubiquinol to cytochrome c"/>
    <property type="evidence" value="ECO:0007669"/>
    <property type="project" value="InterPro"/>
</dbReference>
<dbReference type="InterPro" id="IPR019182">
    <property type="entry name" value="Cytochrome_b-c1_su10_fun"/>
</dbReference>
<keyword evidence="1" id="KW-0812">Transmembrane</keyword>
<keyword evidence="1" id="KW-0472">Membrane</keyword>
<organism evidence="2 3">
    <name type="scientific">Dispira parvispora</name>
    <dbReference type="NCBI Taxonomy" id="1520584"/>
    <lineage>
        <taxon>Eukaryota</taxon>
        <taxon>Fungi</taxon>
        <taxon>Fungi incertae sedis</taxon>
        <taxon>Zoopagomycota</taxon>
        <taxon>Kickxellomycotina</taxon>
        <taxon>Dimargaritomycetes</taxon>
        <taxon>Dimargaritales</taxon>
        <taxon>Dimargaritaceae</taxon>
        <taxon>Dispira</taxon>
    </lineage>
</organism>
<dbReference type="Proteomes" id="UP001150925">
    <property type="component" value="Unassembled WGS sequence"/>
</dbReference>
<dbReference type="PANTHER" id="PTHR28254:SF1">
    <property type="entry name" value="CYTOCHROME B-C1 COMPLEX SUBUNIT 10, MITOCHONDRIAL"/>
    <property type="match status" value="1"/>
</dbReference>
<gene>
    <name evidence="2" type="ORF">IWQ62_002464</name>
</gene>
<evidence type="ECO:0000313" key="2">
    <source>
        <dbReference type="EMBL" id="KAJ1966297.1"/>
    </source>
</evidence>
<name>A0A9W8AQC0_9FUNG</name>
<proteinExistence type="predicted"/>
<dbReference type="EMBL" id="JANBPY010000524">
    <property type="protein sequence ID" value="KAJ1966297.1"/>
    <property type="molecule type" value="Genomic_DNA"/>
</dbReference>
<comment type="caution">
    <text evidence="2">The sequence shown here is derived from an EMBL/GenBank/DDBJ whole genome shotgun (WGS) entry which is preliminary data.</text>
</comment>
<evidence type="ECO:0000256" key="1">
    <source>
        <dbReference type="SAM" id="Phobius"/>
    </source>
</evidence>
<dbReference type="AlphaFoldDB" id="A0A9W8AQC0"/>
<dbReference type="Pfam" id="PF09796">
    <property type="entry name" value="QCR10"/>
    <property type="match status" value="1"/>
</dbReference>
<protein>
    <submittedName>
        <fullName evidence="2">Uncharacterized protein</fullName>
    </submittedName>
</protein>